<dbReference type="Proteomes" id="UP000674938">
    <property type="component" value="Unassembled WGS sequence"/>
</dbReference>
<evidence type="ECO:0000313" key="6">
    <source>
        <dbReference type="Proteomes" id="UP000674938"/>
    </source>
</evidence>
<evidence type="ECO:0000256" key="2">
    <source>
        <dbReference type="ARBA" id="ARBA00023125"/>
    </source>
</evidence>
<protein>
    <submittedName>
        <fullName evidence="5">MarR family transcriptional regulator</fullName>
    </submittedName>
</protein>
<dbReference type="PROSITE" id="PS50995">
    <property type="entry name" value="HTH_MARR_2"/>
    <property type="match status" value="1"/>
</dbReference>
<comment type="caution">
    <text evidence="5">The sequence shown here is derived from an EMBL/GenBank/DDBJ whole genome shotgun (WGS) entry which is preliminary data.</text>
</comment>
<dbReference type="InterPro" id="IPR000835">
    <property type="entry name" value="HTH_MarR-typ"/>
</dbReference>
<gene>
    <name evidence="5" type="ORF">I6N95_23940</name>
</gene>
<dbReference type="PANTHER" id="PTHR33164:SF64">
    <property type="entry name" value="TRANSCRIPTIONAL REGULATOR SLYA"/>
    <property type="match status" value="1"/>
</dbReference>
<dbReference type="RefSeq" id="WP_209532198.1">
    <property type="nucleotide sequence ID" value="NZ_JAEEGA010000022.1"/>
</dbReference>
<dbReference type="GO" id="GO:0006950">
    <property type="term" value="P:response to stress"/>
    <property type="evidence" value="ECO:0007669"/>
    <property type="project" value="TreeGrafter"/>
</dbReference>
<dbReference type="GO" id="GO:0003677">
    <property type="term" value="F:DNA binding"/>
    <property type="evidence" value="ECO:0007669"/>
    <property type="project" value="UniProtKB-KW"/>
</dbReference>
<dbReference type="SUPFAM" id="SSF46785">
    <property type="entry name" value="Winged helix' DNA-binding domain"/>
    <property type="match status" value="1"/>
</dbReference>
<dbReference type="SMART" id="SM00347">
    <property type="entry name" value="HTH_MARR"/>
    <property type="match status" value="1"/>
</dbReference>
<dbReference type="EMBL" id="JAEEGA010000022">
    <property type="protein sequence ID" value="MBP1044066.1"/>
    <property type="molecule type" value="Genomic_DNA"/>
</dbReference>
<keyword evidence="6" id="KW-1185">Reference proteome</keyword>
<sequence length="154" mass="17515">MEFNSHNRENADGAIGLQFVKVYNIWHNQIKSELNQIDLTHPQFIVLTSLGYLQQNETEVTQVMVSKISEMDVMTVSQVLRTLEKKSLIRRTPHSRDTRAKSLTLTETGVVIMNQALPIVEGIDQKIFGVLGKDQTIFQQKLRQLILAHEEGGD</sequence>
<dbReference type="GO" id="GO:0003700">
    <property type="term" value="F:DNA-binding transcription factor activity"/>
    <property type="evidence" value="ECO:0007669"/>
    <property type="project" value="InterPro"/>
</dbReference>
<dbReference type="Gene3D" id="1.10.10.10">
    <property type="entry name" value="Winged helix-like DNA-binding domain superfamily/Winged helix DNA-binding domain"/>
    <property type="match status" value="1"/>
</dbReference>
<feature type="domain" description="HTH marR-type" evidence="4">
    <location>
        <begin position="1"/>
        <end position="151"/>
    </location>
</feature>
<keyword evidence="1" id="KW-0805">Transcription regulation</keyword>
<dbReference type="InterPro" id="IPR036390">
    <property type="entry name" value="WH_DNA-bd_sf"/>
</dbReference>
<evidence type="ECO:0000313" key="5">
    <source>
        <dbReference type="EMBL" id="MBP1044066.1"/>
    </source>
</evidence>
<dbReference type="PANTHER" id="PTHR33164">
    <property type="entry name" value="TRANSCRIPTIONAL REGULATOR, MARR FAMILY"/>
    <property type="match status" value="1"/>
</dbReference>
<proteinExistence type="predicted"/>
<dbReference type="Pfam" id="PF01047">
    <property type="entry name" value="MarR"/>
    <property type="match status" value="1"/>
</dbReference>
<evidence type="ECO:0000256" key="1">
    <source>
        <dbReference type="ARBA" id="ARBA00023015"/>
    </source>
</evidence>
<keyword evidence="2" id="KW-0238">DNA-binding</keyword>
<dbReference type="InterPro" id="IPR036388">
    <property type="entry name" value="WH-like_DNA-bd_sf"/>
</dbReference>
<accession>A0A940SY49</accession>
<evidence type="ECO:0000256" key="3">
    <source>
        <dbReference type="ARBA" id="ARBA00023163"/>
    </source>
</evidence>
<reference evidence="5" key="1">
    <citation type="submission" date="2020-12" db="EMBL/GenBank/DDBJ databases">
        <title>Vagococcus allomyrinae sp. nov. and Enterococcus lavae sp. nov., isolated from the larvae of Allomyrina dichotoma.</title>
        <authorList>
            <person name="Lee S.D."/>
        </authorList>
    </citation>
    <scope>NUCLEOTIDE SEQUENCE</scope>
    <source>
        <strain evidence="5">BWB3-3</strain>
    </source>
</reference>
<organism evidence="5 6">
    <name type="scientific">Vagococcus allomyrinae</name>
    <dbReference type="NCBI Taxonomy" id="2794353"/>
    <lineage>
        <taxon>Bacteria</taxon>
        <taxon>Bacillati</taxon>
        <taxon>Bacillota</taxon>
        <taxon>Bacilli</taxon>
        <taxon>Lactobacillales</taxon>
        <taxon>Enterococcaceae</taxon>
        <taxon>Vagococcus</taxon>
    </lineage>
</organism>
<dbReference type="InterPro" id="IPR039422">
    <property type="entry name" value="MarR/SlyA-like"/>
</dbReference>
<dbReference type="AlphaFoldDB" id="A0A940SY49"/>
<evidence type="ECO:0000259" key="4">
    <source>
        <dbReference type="PROSITE" id="PS50995"/>
    </source>
</evidence>
<keyword evidence="3" id="KW-0804">Transcription</keyword>
<name>A0A940SY49_9ENTE</name>